<dbReference type="InterPro" id="IPR006235">
    <property type="entry name" value="OAc-hSer/O-AcSer_sulfhydrylase"/>
</dbReference>
<reference evidence="8" key="1">
    <citation type="submission" date="2016-10" db="EMBL/GenBank/DDBJ databases">
        <authorList>
            <person name="Bumgarner R.E."/>
            <person name="Fredricks D.N."/>
            <person name="Srinivasan S."/>
        </authorList>
    </citation>
    <scope>NUCLEOTIDE SEQUENCE [LARGE SCALE GENOMIC DNA]</scope>
    <source>
        <strain evidence="8">KA00225</strain>
    </source>
</reference>
<evidence type="ECO:0000313" key="8">
    <source>
        <dbReference type="Proteomes" id="UP000236146"/>
    </source>
</evidence>
<evidence type="ECO:0000256" key="4">
    <source>
        <dbReference type="ARBA" id="ARBA00022898"/>
    </source>
</evidence>
<protein>
    <submittedName>
        <fullName evidence="7">O-acetylhomoserine aminocarboxypropyltransferase</fullName>
        <ecNumber evidence="7">2.5.1.49</ecNumber>
    </submittedName>
</protein>
<dbReference type="PANTHER" id="PTHR43797:SF2">
    <property type="entry name" value="HOMOCYSTEINE_CYSTEINE SYNTHASE"/>
    <property type="match status" value="1"/>
</dbReference>
<dbReference type="RefSeq" id="WP_103084099.1">
    <property type="nucleotide sequence ID" value="NZ_MNLH01000001.1"/>
</dbReference>
<comment type="cofactor">
    <cofactor evidence="1 6">
        <name>pyridoxal 5'-phosphate</name>
        <dbReference type="ChEBI" id="CHEBI:597326"/>
    </cofactor>
</comment>
<dbReference type="OrthoDB" id="9780685at2"/>
<comment type="similarity">
    <text evidence="2 6">Belongs to the trans-sulfuration enzymes family.</text>
</comment>
<dbReference type="GO" id="GO:0006535">
    <property type="term" value="P:cysteine biosynthetic process from serine"/>
    <property type="evidence" value="ECO:0007669"/>
    <property type="project" value="TreeGrafter"/>
</dbReference>
<dbReference type="EC" id="2.5.1.49" evidence="7"/>
<dbReference type="InterPro" id="IPR000277">
    <property type="entry name" value="Cys/Met-Metab_PyrdxlP-dep_enz"/>
</dbReference>
<feature type="modified residue" description="N6-(pyridoxal phosphate)lysine" evidence="5">
    <location>
        <position position="216"/>
    </location>
</feature>
<dbReference type="GO" id="GO:0004124">
    <property type="term" value="F:cysteine synthase activity"/>
    <property type="evidence" value="ECO:0007669"/>
    <property type="project" value="TreeGrafter"/>
</dbReference>
<keyword evidence="3 7" id="KW-0808">Transferase</keyword>
<dbReference type="GO" id="GO:0030170">
    <property type="term" value="F:pyridoxal phosphate binding"/>
    <property type="evidence" value="ECO:0007669"/>
    <property type="project" value="InterPro"/>
</dbReference>
<dbReference type="PIRSF" id="PIRSF001434">
    <property type="entry name" value="CGS"/>
    <property type="match status" value="1"/>
</dbReference>
<dbReference type="InterPro" id="IPR054542">
    <property type="entry name" value="Cys_met_metab_PP"/>
</dbReference>
<dbReference type="PROSITE" id="PS00868">
    <property type="entry name" value="CYS_MET_METAB_PP"/>
    <property type="match status" value="1"/>
</dbReference>
<dbReference type="Pfam" id="PF01053">
    <property type="entry name" value="Cys_Met_Meta_PP"/>
    <property type="match status" value="1"/>
</dbReference>
<dbReference type="CDD" id="cd00614">
    <property type="entry name" value="CGS_like"/>
    <property type="match status" value="1"/>
</dbReference>
<dbReference type="GO" id="GO:0019346">
    <property type="term" value="P:transsulfuration"/>
    <property type="evidence" value="ECO:0007669"/>
    <property type="project" value="InterPro"/>
</dbReference>
<dbReference type="FunFam" id="3.40.640.10:FF:000035">
    <property type="entry name" value="O-succinylhomoserine sulfhydrylase"/>
    <property type="match status" value="1"/>
</dbReference>
<dbReference type="GO" id="GO:0071269">
    <property type="term" value="P:L-homocysteine biosynthetic process"/>
    <property type="evidence" value="ECO:0007669"/>
    <property type="project" value="TreeGrafter"/>
</dbReference>
<dbReference type="GO" id="GO:0003961">
    <property type="term" value="F:O-acetylhomoserine aminocarboxypropyltransferase activity"/>
    <property type="evidence" value="ECO:0007669"/>
    <property type="project" value="UniProtKB-EC"/>
</dbReference>
<name>A0A2K1SW05_GARVA</name>
<evidence type="ECO:0000256" key="5">
    <source>
        <dbReference type="PIRSR" id="PIRSR001434-2"/>
    </source>
</evidence>
<dbReference type="PANTHER" id="PTHR43797">
    <property type="entry name" value="HOMOCYSTEINE/CYSTEINE SYNTHASE"/>
    <property type="match status" value="1"/>
</dbReference>
<dbReference type="Proteomes" id="UP000236146">
    <property type="component" value="Unassembled WGS sequence"/>
</dbReference>
<accession>A0A2K1SW05</accession>
<dbReference type="EMBL" id="MNLH01000001">
    <property type="protein sequence ID" value="PNS43719.1"/>
    <property type="molecule type" value="Genomic_DNA"/>
</dbReference>
<evidence type="ECO:0000256" key="1">
    <source>
        <dbReference type="ARBA" id="ARBA00001933"/>
    </source>
</evidence>
<evidence type="ECO:0000256" key="2">
    <source>
        <dbReference type="ARBA" id="ARBA00009077"/>
    </source>
</evidence>
<evidence type="ECO:0000313" key="7">
    <source>
        <dbReference type="EMBL" id="PNS43719.1"/>
    </source>
</evidence>
<dbReference type="SUPFAM" id="SSF53383">
    <property type="entry name" value="PLP-dependent transferases"/>
    <property type="match status" value="1"/>
</dbReference>
<dbReference type="Gene3D" id="3.90.1150.10">
    <property type="entry name" value="Aspartate Aminotransferase, domain 1"/>
    <property type="match status" value="1"/>
</dbReference>
<dbReference type="InterPro" id="IPR015421">
    <property type="entry name" value="PyrdxlP-dep_Trfase_major"/>
</dbReference>
<comment type="caution">
    <text evidence="7">The sequence shown here is derived from an EMBL/GenBank/DDBJ whole genome shotgun (WGS) entry which is preliminary data.</text>
</comment>
<dbReference type="InterPro" id="IPR015422">
    <property type="entry name" value="PyrdxlP-dep_Trfase_small"/>
</dbReference>
<dbReference type="Gene3D" id="3.40.640.10">
    <property type="entry name" value="Type I PLP-dependent aspartate aminotransferase-like (Major domain)"/>
    <property type="match status" value="1"/>
</dbReference>
<dbReference type="GO" id="GO:0005737">
    <property type="term" value="C:cytoplasm"/>
    <property type="evidence" value="ECO:0007669"/>
    <property type="project" value="TreeGrafter"/>
</dbReference>
<sequence>MAINAENIDGAYHFETLQLHVGQEQADPATDSRAVPIYQTTSYVFHDFDHAAARFDLRDAGNIYGRLTNSTQDVFERRIAALEGGTAALAVASGAAAVDYAIRNITQQGDHIVSSKNVYGGTYNLLRHTLPRDGVTTTFVDPKNPQNFEDAIQPNTKLVYFETFGNPNADLPDFEAISEIAHRHNIPVFVDNTFATPYLFRPLEHGADIVVESATKFIGGHGTTLGGIIVEGGNFDWAKVPGKFPTLTEADPSYHGLNFYEALGSVAFVTRIRAIILRDTGACISPFAAFLLLQGTETLSLRVERHVENALKVVQYLQTVPEVESVSHPSIEGRSDHELYKRYFPNGGGSIFTFDIKGGRDAARVFIDNLKLFSLLANVADVKSLVIHPASTTHSQETHEELEDQGIHEGTIRLSIGTEHIDDILADLQRGFDAVRKAGLA</sequence>
<evidence type="ECO:0000256" key="3">
    <source>
        <dbReference type="ARBA" id="ARBA00022679"/>
    </source>
</evidence>
<evidence type="ECO:0000256" key="6">
    <source>
        <dbReference type="RuleBase" id="RU362118"/>
    </source>
</evidence>
<organism evidence="7 8">
    <name type="scientific">Gardnerella vaginalis</name>
    <dbReference type="NCBI Taxonomy" id="2702"/>
    <lineage>
        <taxon>Bacteria</taxon>
        <taxon>Bacillati</taxon>
        <taxon>Actinomycetota</taxon>
        <taxon>Actinomycetes</taxon>
        <taxon>Bifidobacteriales</taxon>
        <taxon>Bifidobacteriaceae</taxon>
        <taxon>Gardnerella</taxon>
    </lineage>
</organism>
<dbReference type="AlphaFoldDB" id="A0A2K1SW05"/>
<gene>
    <name evidence="7" type="ORF">BFS05_00340</name>
</gene>
<keyword evidence="4 5" id="KW-0663">Pyridoxal phosphate</keyword>
<proteinExistence type="inferred from homology"/>
<dbReference type="NCBIfam" id="TIGR01326">
    <property type="entry name" value="OAH_OAS_sulfhy"/>
    <property type="match status" value="1"/>
</dbReference>
<dbReference type="InterPro" id="IPR015424">
    <property type="entry name" value="PyrdxlP-dep_Trfase"/>
</dbReference>